<evidence type="ECO:0000256" key="7">
    <source>
        <dbReference type="ARBA" id="ARBA00023163"/>
    </source>
</evidence>
<keyword evidence="2" id="KW-0479">Metal-binding</keyword>
<evidence type="ECO:0000256" key="8">
    <source>
        <dbReference type="ARBA" id="ARBA00023242"/>
    </source>
</evidence>
<keyword evidence="6" id="KW-0805">Transcription regulation</keyword>
<dbReference type="GO" id="GO:0009640">
    <property type="term" value="P:photomorphogenesis"/>
    <property type="evidence" value="ECO:0007669"/>
    <property type="project" value="TreeGrafter"/>
</dbReference>
<keyword evidence="7" id="KW-0804">Transcription</keyword>
<dbReference type="PROSITE" id="PS50119">
    <property type="entry name" value="ZF_BBOX"/>
    <property type="match status" value="2"/>
</dbReference>
<keyword evidence="3" id="KW-0677">Repeat</keyword>
<dbReference type="PANTHER" id="PTHR31832:SF68">
    <property type="entry name" value="B-BOX ZINC FINGER PROTEIN 22"/>
    <property type="match status" value="1"/>
</dbReference>
<evidence type="ECO:0000313" key="12">
    <source>
        <dbReference type="EMBL" id="CAD1843215.1"/>
    </source>
</evidence>
<name>A0A6V7QK52_ANACO</name>
<dbReference type="AlphaFoldDB" id="A0A6V7QK52"/>
<feature type="region of interest" description="Disordered" evidence="10">
    <location>
        <begin position="127"/>
        <end position="156"/>
    </location>
</feature>
<dbReference type="PANTHER" id="PTHR31832">
    <property type="entry name" value="B-BOX ZINC FINGER PROTEIN 22"/>
    <property type="match status" value="1"/>
</dbReference>
<feature type="domain" description="B box-type" evidence="11">
    <location>
        <begin position="1"/>
        <end position="47"/>
    </location>
</feature>
<protein>
    <recommendedName>
        <fullName evidence="11">B box-type domain-containing protein</fullName>
    </recommendedName>
</protein>
<reference evidence="12" key="1">
    <citation type="submission" date="2020-07" db="EMBL/GenBank/DDBJ databases">
        <authorList>
            <person name="Lin J."/>
        </authorList>
    </citation>
    <scope>NUCLEOTIDE SEQUENCE</scope>
</reference>
<accession>A0A6V7QK52</accession>
<evidence type="ECO:0000259" key="11">
    <source>
        <dbReference type="PROSITE" id="PS50119"/>
    </source>
</evidence>
<proteinExistence type="predicted"/>
<evidence type="ECO:0000256" key="5">
    <source>
        <dbReference type="ARBA" id="ARBA00022833"/>
    </source>
</evidence>
<dbReference type="InterPro" id="IPR051979">
    <property type="entry name" value="B-box_zinc_finger"/>
</dbReference>
<dbReference type="CDD" id="cd19821">
    <property type="entry name" value="Bbox1_BBX-like"/>
    <property type="match status" value="2"/>
</dbReference>
<keyword evidence="5" id="KW-0862">Zinc</keyword>
<dbReference type="GO" id="GO:0008270">
    <property type="term" value="F:zinc ion binding"/>
    <property type="evidence" value="ECO:0007669"/>
    <property type="project" value="UniProtKB-KW"/>
</dbReference>
<dbReference type="InterPro" id="IPR000315">
    <property type="entry name" value="Znf_B-box"/>
</dbReference>
<dbReference type="Pfam" id="PF00643">
    <property type="entry name" value="zf-B_box"/>
    <property type="match status" value="1"/>
</dbReference>
<feature type="region of interest" description="Disordered" evidence="10">
    <location>
        <begin position="263"/>
        <end position="289"/>
    </location>
</feature>
<feature type="domain" description="B box-type" evidence="11">
    <location>
        <begin position="54"/>
        <end position="101"/>
    </location>
</feature>
<dbReference type="Gene3D" id="3.30.160.60">
    <property type="entry name" value="Classic Zinc Finger"/>
    <property type="match status" value="1"/>
</dbReference>
<feature type="compositionally biased region" description="Low complexity" evidence="10">
    <location>
        <begin position="142"/>
        <end position="153"/>
    </location>
</feature>
<evidence type="ECO:0000256" key="9">
    <source>
        <dbReference type="PROSITE-ProRule" id="PRU00024"/>
    </source>
</evidence>
<evidence type="ECO:0000256" key="6">
    <source>
        <dbReference type="ARBA" id="ARBA00023015"/>
    </source>
</evidence>
<dbReference type="FunFam" id="3.30.160.60:FF:000589">
    <property type="entry name" value="B-box zinc finger protein 22"/>
    <property type="match status" value="1"/>
</dbReference>
<dbReference type="SMART" id="SM00336">
    <property type="entry name" value="BBOX"/>
    <property type="match status" value="2"/>
</dbReference>
<evidence type="ECO:0000256" key="2">
    <source>
        <dbReference type="ARBA" id="ARBA00022723"/>
    </source>
</evidence>
<keyword evidence="8" id="KW-0539">Nucleus</keyword>
<dbReference type="EMBL" id="LR862136">
    <property type="protein sequence ID" value="CAD1843215.1"/>
    <property type="molecule type" value="Genomic_DNA"/>
</dbReference>
<feature type="compositionally biased region" description="Polar residues" evidence="10">
    <location>
        <begin position="132"/>
        <end position="141"/>
    </location>
</feature>
<gene>
    <name evidence="12" type="ORF">CB5_LOCUS26426</name>
</gene>
<comment type="subcellular location">
    <subcellularLocation>
        <location evidence="1">Nucleus</location>
    </subcellularLocation>
</comment>
<organism evidence="12">
    <name type="scientific">Ananas comosus var. bracteatus</name>
    <name type="common">red pineapple</name>
    <dbReference type="NCBI Taxonomy" id="296719"/>
    <lineage>
        <taxon>Eukaryota</taxon>
        <taxon>Viridiplantae</taxon>
        <taxon>Streptophyta</taxon>
        <taxon>Embryophyta</taxon>
        <taxon>Tracheophyta</taxon>
        <taxon>Spermatophyta</taxon>
        <taxon>Magnoliopsida</taxon>
        <taxon>Liliopsida</taxon>
        <taxon>Poales</taxon>
        <taxon>Bromeliaceae</taxon>
        <taxon>Bromelioideae</taxon>
        <taxon>Ananas</taxon>
    </lineage>
</organism>
<dbReference type="InterPro" id="IPR049808">
    <property type="entry name" value="CONSTANS-like_Bbox1"/>
</dbReference>
<evidence type="ECO:0000256" key="3">
    <source>
        <dbReference type="ARBA" id="ARBA00022737"/>
    </source>
</evidence>
<evidence type="ECO:0000256" key="10">
    <source>
        <dbReference type="SAM" id="MobiDB-lite"/>
    </source>
</evidence>
<dbReference type="GO" id="GO:0006355">
    <property type="term" value="P:regulation of DNA-templated transcription"/>
    <property type="evidence" value="ECO:0007669"/>
    <property type="project" value="TreeGrafter"/>
</dbReference>
<sequence>MKIQCNACEAAEARVLCCADEAALCWACDEKVHAANKLAGKHERVTLRSGGASPPVPKCDICQESSGYFFCLEDRALFCRNCDVSIHSANPYVSAHQRFLVTGVQVGLEATEPVMPIANEQLNAALRPGESPSKTVPKQNPTTFSSESTSVFSGQPSRGGNFANEMSFSGGTVAGTLPNWRINEQLNSMARTVEAPSRSSLKRSSMTLSDENNAAISGQIGRDRGIANKMPFSGAAMTGNMPEWPLDDLLGFTEFNNNFSFSEHASSKADSGKLGSSDGSHRSSDEDLDADECLGQVPEIQWIVPEMPSPPTASGLHWQRNLHYPASENTAFVPDVSCSSPSLQRYFTTALHSKRQRRG</sequence>
<dbReference type="GO" id="GO:0005634">
    <property type="term" value="C:nucleus"/>
    <property type="evidence" value="ECO:0007669"/>
    <property type="project" value="UniProtKB-SubCell"/>
</dbReference>
<evidence type="ECO:0000256" key="4">
    <source>
        <dbReference type="ARBA" id="ARBA00022771"/>
    </source>
</evidence>
<evidence type="ECO:0000256" key="1">
    <source>
        <dbReference type="ARBA" id="ARBA00004123"/>
    </source>
</evidence>
<keyword evidence="4 9" id="KW-0863">Zinc-finger</keyword>